<evidence type="ECO:0008006" key="3">
    <source>
        <dbReference type="Google" id="ProtNLM"/>
    </source>
</evidence>
<evidence type="ECO:0000313" key="2">
    <source>
        <dbReference type="Proteomes" id="UP001276902"/>
    </source>
</evidence>
<reference evidence="1" key="1">
    <citation type="submission" date="2022-03" db="EMBL/GenBank/DDBJ databases">
        <title>First case of bacteraemia caused by Dielma fastidiosa in a patient hospitalised with diverticulitis.</title>
        <authorList>
            <person name="Forman-Ankjaer B."/>
            <person name="Hvid-Jensen F."/>
            <person name="Kobel C.M."/>
            <person name="Greve T."/>
        </authorList>
    </citation>
    <scope>NUCLEOTIDE SEQUENCE</scope>
    <source>
        <strain evidence="1">AUH_DF_2021</strain>
    </source>
</reference>
<dbReference type="RefSeq" id="WP_320883967.1">
    <property type="nucleotide sequence ID" value="NZ_BAABZA010000002.1"/>
</dbReference>
<accession>A0AB35UPH6</accession>
<dbReference type="AlphaFoldDB" id="A0AB35UPH6"/>
<organism evidence="1 2">
    <name type="scientific">Dielma fastidiosa</name>
    <dbReference type="NCBI Taxonomy" id="1034346"/>
    <lineage>
        <taxon>Bacteria</taxon>
        <taxon>Bacillati</taxon>
        <taxon>Bacillota</taxon>
        <taxon>Erysipelotrichia</taxon>
        <taxon>Erysipelotrichales</taxon>
        <taxon>Erysipelotrichaceae</taxon>
        <taxon>Dielma</taxon>
    </lineage>
</organism>
<gene>
    <name evidence="1" type="ORF">MQE39_12205</name>
</gene>
<sequence>MNETASANTSAPVHIIENHLFVDDLDNINSIDDLFAMSDAVHEIQLNEPEYYALYSRNRVKVLKTYKGEELDEINVIESFDIWLPDKAIISQYGNVPLKKDVRYILFLSKLEEAAFQNSFETIMPILGKYEIKTEDVTYRIYNGEERLSYHEFNSYDYLDIYSQDEELGIGDKLNEKYAQLRQEVMSELID</sequence>
<proteinExistence type="predicted"/>
<comment type="caution">
    <text evidence="1">The sequence shown here is derived from an EMBL/GenBank/DDBJ whole genome shotgun (WGS) entry which is preliminary data.</text>
</comment>
<name>A0AB35UPH6_9FIRM</name>
<protein>
    <recommendedName>
        <fullName evidence="3">DUF3885 domain-containing protein</fullName>
    </recommendedName>
</protein>
<dbReference type="Proteomes" id="UP001276902">
    <property type="component" value="Unassembled WGS sequence"/>
</dbReference>
<dbReference type="EMBL" id="JALDAW010000022">
    <property type="protein sequence ID" value="MDY5168871.1"/>
    <property type="molecule type" value="Genomic_DNA"/>
</dbReference>
<evidence type="ECO:0000313" key="1">
    <source>
        <dbReference type="EMBL" id="MDY5168871.1"/>
    </source>
</evidence>